<feature type="compositionally biased region" description="Acidic residues" evidence="2">
    <location>
        <begin position="259"/>
        <end position="270"/>
    </location>
</feature>
<comment type="caution">
    <text evidence="4">The sequence shown here is derived from an EMBL/GenBank/DDBJ whole genome shotgun (WGS) entry which is preliminary data.</text>
</comment>
<feature type="domain" description="DUF4833" evidence="3">
    <location>
        <begin position="51"/>
        <end position="209"/>
    </location>
</feature>
<gene>
    <name evidence="4" type="ORF">FOL46_006210</name>
</gene>
<dbReference type="Pfam" id="PF16117">
    <property type="entry name" value="DUF4833"/>
    <property type="match status" value="1"/>
</dbReference>
<evidence type="ECO:0000259" key="3">
    <source>
        <dbReference type="Pfam" id="PF16117"/>
    </source>
</evidence>
<organism evidence="4 5">
    <name type="scientific">Perkinsus olseni</name>
    <name type="common">Perkinsus atlanticus</name>
    <dbReference type="NCBI Taxonomy" id="32597"/>
    <lineage>
        <taxon>Eukaryota</taxon>
        <taxon>Sar</taxon>
        <taxon>Alveolata</taxon>
        <taxon>Perkinsozoa</taxon>
        <taxon>Perkinsea</taxon>
        <taxon>Perkinsida</taxon>
        <taxon>Perkinsidae</taxon>
        <taxon>Perkinsus</taxon>
    </lineage>
</organism>
<dbReference type="InterPro" id="IPR032269">
    <property type="entry name" value="DUF4833"/>
</dbReference>
<sequence length="315" mass="35423">MVSPQVRSLGDYDPSNPVGPFNHIPAADQRGSPLLLEKQAAIFNDPSTLIIITRNKNDNTVAYRVKYDDNGKRDQHEPVHGFWVRFSDHPEVSDPEKLHKELGFFESKLAYGCYSKRIDKADEALRSTGENHLGTDDDTFLLTLHAVKSLPLTVIKGTDGKYRATAFKRGKQLAIYRIYVYAQEHKWNPIPTVKYVNIHGIDPDTESQTASMNVSKAQQQAEESQMEVLFPVDSDYRAVARHEAAKVTKEDPISSSDSSTDDDSDIDEADQASYYKSDEGAPLWGALEGECGFKYEGPEPTRHGDWQYKGRCTDF</sequence>
<proteinExistence type="inferred from homology"/>
<dbReference type="EMBL" id="JABANN010000398">
    <property type="protein sequence ID" value="KAF4660213.1"/>
    <property type="molecule type" value="Genomic_DNA"/>
</dbReference>
<evidence type="ECO:0000256" key="1">
    <source>
        <dbReference type="ARBA" id="ARBA00005701"/>
    </source>
</evidence>
<dbReference type="AlphaFoldDB" id="A0A7J6LM11"/>
<accession>A0A7J6LM11</accession>
<protein>
    <recommendedName>
        <fullName evidence="3">DUF4833 domain-containing protein</fullName>
    </recommendedName>
</protein>
<comment type="similarity">
    <text evidence="1">Belongs to the SDHAF4 family.</text>
</comment>
<dbReference type="InterPro" id="IPR012875">
    <property type="entry name" value="SDHF4"/>
</dbReference>
<reference evidence="4 5" key="1">
    <citation type="submission" date="2020-04" db="EMBL/GenBank/DDBJ databases">
        <title>Perkinsus olseni comparative genomics.</title>
        <authorList>
            <person name="Bogema D.R."/>
        </authorList>
    </citation>
    <scope>NUCLEOTIDE SEQUENCE [LARGE SCALE GENOMIC DNA]</scope>
    <source>
        <strain evidence="4">ATCC PRA-31</strain>
    </source>
</reference>
<name>A0A7J6LM11_PEROL</name>
<feature type="region of interest" description="Disordered" evidence="2">
    <location>
        <begin position="244"/>
        <end position="279"/>
    </location>
</feature>
<dbReference type="Pfam" id="PF07896">
    <property type="entry name" value="DUF1674"/>
    <property type="match status" value="1"/>
</dbReference>
<evidence type="ECO:0000313" key="4">
    <source>
        <dbReference type="EMBL" id="KAF4660213.1"/>
    </source>
</evidence>
<dbReference type="Proteomes" id="UP000572268">
    <property type="component" value="Unassembled WGS sequence"/>
</dbReference>
<evidence type="ECO:0000256" key="2">
    <source>
        <dbReference type="SAM" id="MobiDB-lite"/>
    </source>
</evidence>
<evidence type="ECO:0000313" key="5">
    <source>
        <dbReference type="Proteomes" id="UP000572268"/>
    </source>
</evidence>
<feature type="region of interest" description="Disordered" evidence="2">
    <location>
        <begin position="1"/>
        <end position="24"/>
    </location>
</feature>